<evidence type="ECO:0000313" key="7">
    <source>
        <dbReference type="EMBL" id="OMD50360.1"/>
    </source>
</evidence>
<evidence type="ECO:0000256" key="3">
    <source>
        <dbReference type="ARBA" id="ARBA00022692"/>
    </source>
</evidence>
<feature type="transmembrane region" description="Helical" evidence="6">
    <location>
        <begin position="180"/>
        <end position="198"/>
    </location>
</feature>
<dbReference type="InterPro" id="IPR050833">
    <property type="entry name" value="Poly_Biosynth_Transport"/>
</dbReference>
<keyword evidence="5 6" id="KW-0472">Membrane</keyword>
<feature type="transmembrane region" description="Helical" evidence="6">
    <location>
        <begin position="79"/>
        <end position="102"/>
    </location>
</feature>
<dbReference type="Proteomes" id="UP000187412">
    <property type="component" value="Unassembled WGS sequence"/>
</dbReference>
<feature type="transmembrane region" description="Helical" evidence="6">
    <location>
        <begin position="122"/>
        <end position="145"/>
    </location>
</feature>
<dbReference type="RefSeq" id="WP_076109984.1">
    <property type="nucleotide sequence ID" value="NZ_MPTB01000007.1"/>
</dbReference>
<comment type="subcellular location">
    <subcellularLocation>
        <location evidence="1">Cell membrane</location>
        <topology evidence="1">Multi-pass membrane protein</topology>
    </subcellularLocation>
</comment>
<feature type="transmembrane region" description="Helical" evidence="6">
    <location>
        <begin position="44"/>
        <end position="67"/>
    </location>
</feature>
<feature type="transmembrane region" description="Helical" evidence="6">
    <location>
        <begin position="12"/>
        <end position="32"/>
    </location>
</feature>
<feature type="transmembrane region" description="Helical" evidence="6">
    <location>
        <begin position="394"/>
        <end position="414"/>
    </location>
</feature>
<dbReference type="PANTHER" id="PTHR30250:SF26">
    <property type="entry name" value="PSMA PROTEIN"/>
    <property type="match status" value="1"/>
</dbReference>
<evidence type="ECO:0000256" key="1">
    <source>
        <dbReference type="ARBA" id="ARBA00004651"/>
    </source>
</evidence>
<feature type="transmembrane region" description="Helical" evidence="6">
    <location>
        <begin position="301"/>
        <end position="324"/>
    </location>
</feature>
<evidence type="ECO:0000256" key="2">
    <source>
        <dbReference type="ARBA" id="ARBA00022475"/>
    </source>
</evidence>
<gene>
    <name evidence="7" type="ORF">BSK56_07455</name>
</gene>
<evidence type="ECO:0000256" key="5">
    <source>
        <dbReference type="ARBA" id="ARBA00023136"/>
    </source>
</evidence>
<protein>
    <recommendedName>
        <fullName evidence="9">Polysaccharide biosynthesis protein</fullName>
    </recommendedName>
</protein>
<keyword evidence="4 6" id="KW-1133">Transmembrane helix</keyword>
<proteinExistence type="predicted"/>
<reference evidence="7 8" key="1">
    <citation type="submission" date="2016-10" db="EMBL/GenBank/DDBJ databases">
        <title>Paenibacillus species isolates.</title>
        <authorList>
            <person name="Beno S.M."/>
        </authorList>
    </citation>
    <scope>NUCLEOTIDE SEQUENCE [LARGE SCALE GENOMIC DNA]</scope>
    <source>
        <strain evidence="7 8">FSL H7-0744</strain>
    </source>
</reference>
<evidence type="ECO:0008006" key="9">
    <source>
        <dbReference type="Google" id="ProtNLM"/>
    </source>
</evidence>
<keyword evidence="3 6" id="KW-0812">Transmembrane</keyword>
<dbReference type="EMBL" id="MPTB01000007">
    <property type="protein sequence ID" value="OMD50360.1"/>
    <property type="molecule type" value="Genomic_DNA"/>
</dbReference>
<comment type="caution">
    <text evidence="7">The sequence shown here is derived from an EMBL/GenBank/DDBJ whole genome shotgun (WGS) entry which is preliminary data.</text>
</comment>
<feature type="transmembrane region" description="Helical" evidence="6">
    <location>
        <begin position="336"/>
        <end position="359"/>
    </location>
</feature>
<evidence type="ECO:0000313" key="8">
    <source>
        <dbReference type="Proteomes" id="UP000187412"/>
    </source>
</evidence>
<feature type="transmembrane region" description="Helical" evidence="6">
    <location>
        <begin position="157"/>
        <end position="174"/>
    </location>
</feature>
<keyword evidence="2" id="KW-1003">Cell membrane</keyword>
<feature type="transmembrane region" description="Helical" evidence="6">
    <location>
        <begin position="371"/>
        <end position="388"/>
    </location>
</feature>
<sequence>MRRNRDFNNVIYSLLSYCITPVVLFISTPLLLRHLGDQQYGLWILIQSVLNVLAVSNFGLGNALIKLGSESDSEERFNALFRVTLTLSVILAVSASFFLLLFGTYIFPLLVKAEGLDTVLSVSYFLSGIIGIRIINGILSGAYMAKQRYDLNSKVNIVFNLASSIGFTILAVMYGDLYLLVQWMFVFTVLLAVCNVFVTRKALPGLRFAPYFERDSFRRLFHYGIYSWGQMLISTLNAQMDKLIIGGFLGAKVLGYYTVCMQVVVKIHEIPAAAGGYLLPKFSSLSKSDDRREIRRTYHQSLVIAISFVGAAGLAAFVLAKPILSLWISPEFAEAHYVLFQVLVLSVSLGALGVVPYYCLNGTGYVRLNTAISLLTTLVTMGLFVLLIPRYGAIGIGLGKFVGIPLVVFSLYYVEKVVLNGSGQRREPVREGTMESI</sequence>
<name>A0ABX3HMJ8_PAEBO</name>
<evidence type="ECO:0000256" key="6">
    <source>
        <dbReference type="SAM" id="Phobius"/>
    </source>
</evidence>
<evidence type="ECO:0000256" key="4">
    <source>
        <dbReference type="ARBA" id="ARBA00022989"/>
    </source>
</evidence>
<dbReference type="Pfam" id="PF13440">
    <property type="entry name" value="Polysacc_synt_3"/>
    <property type="match status" value="1"/>
</dbReference>
<dbReference type="PANTHER" id="PTHR30250">
    <property type="entry name" value="PST FAMILY PREDICTED COLANIC ACID TRANSPORTER"/>
    <property type="match status" value="1"/>
</dbReference>
<keyword evidence="8" id="KW-1185">Reference proteome</keyword>
<accession>A0ABX3HMJ8</accession>
<organism evidence="7 8">
    <name type="scientific">Paenibacillus borealis</name>
    <dbReference type="NCBI Taxonomy" id="160799"/>
    <lineage>
        <taxon>Bacteria</taxon>
        <taxon>Bacillati</taxon>
        <taxon>Bacillota</taxon>
        <taxon>Bacilli</taxon>
        <taxon>Bacillales</taxon>
        <taxon>Paenibacillaceae</taxon>
        <taxon>Paenibacillus</taxon>
    </lineage>
</organism>